<keyword evidence="2" id="KW-0472">Membrane</keyword>
<keyword evidence="5" id="KW-0393">Immunoglobulin domain</keyword>
<dbReference type="PANTHER" id="PTHR11640:SF155">
    <property type="entry name" value="IG-LIKE DOMAIN-CONTAINING PROTEIN"/>
    <property type="match status" value="1"/>
</dbReference>
<feature type="chain" id="PRO_5041709196" description="Ig-like domain-containing protein" evidence="6">
    <location>
        <begin position="23"/>
        <end position="240"/>
    </location>
</feature>
<dbReference type="InterPro" id="IPR013162">
    <property type="entry name" value="CD80_C2-set"/>
</dbReference>
<reference evidence="8" key="1">
    <citation type="submission" date="2022-06" db="EMBL/GenBank/DDBJ databases">
        <authorList>
            <person name="Berger JAMES D."/>
            <person name="Berger JAMES D."/>
        </authorList>
    </citation>
    <scope>NUCLEOTIDE SEQUENCE [LARGE SCALE GENOMIC DNA]</scope>
</reference>
<evidence type="ECO:0000256" key="4">
    <source>
        <dbReference type="ARBA" id="ARBA00023180"/>
    </source>
</evidence>
<dbReference type="WBParaSite" id="TREG1_48310.1">
    <property type="protein sequence ID" value="TREG1_48310.1"/>
    <property type="gene ID" value="TREG1_48310"/>
</dbReference>
<evidence type="ECO:0000313" key="9">
    <source>
        <dbReference type="WBParaSite" id="TREG1_48310.1"/>
    </source>
</evidence>
<dbReference type="InterPro" id="IPR013783">
    <property type="entry name" value="Ig-like_fold"/>
</dbReference>
<protein>
    <recommendedName>
        <fullName evidence="7">Ig-like domain-containing protein</fullName>
    </recommendedName>
</protein>
<evidence type="ECO:0000256" key="3">
    <source>
        <dbReference type="ARBA" id="ARBA00023157"/>
    </source>
</evidence>
<dbReference type="InterPro" id="IPR036179">
    <property type="entry name" value="Ig-like_dom_sf"/>
</dbReference>
<dbReference type="GO" id="GO:0005911">
    <property type="term" value="C:cell-cell junction"/>
    <property type="evidence" value="ECO:0007669"/>
    <property type="project" value="TreeGrafter"/>
</dbReference>
<dbReference type="Pfam" id="PF08205">
    <property type="entry name" value="C2-set_2"/>
    <property type="match status" value="1"/>
</dbReference>
<organism evidence="8 9">
    <name type="scientific">Trichobilharzia regenti</name>
    <name type="common">Nasal bird schistosome</name>
    <dbReference type="NCBI Taxonomy" id="157069"/>
    <lineage>
        <taxon>Eukaryota</taxon>
        <taxon>Metazoa</taxon>
        <taxon>Spiralia</taxon>
        <taxon>Lophotrochozoa</taxon>
        <taxon>Platyhelminthes</taxon>
        <taxon>Trematoda</taxon>
        <taxon>Digenea</taxon>
        <taxon>Strigeidida</taxon>
        <taxon>Schistosomatoidea</taxon>
        <taxon>Schistosomatidae</taxon>
        <taxon>Trichobilharzia</taxon>
    </lineage>
</organism>
<accession>A0AA85JXT9</accession>
<dbReference type="SMART" id="SM00409">
    <property type="entry name" value="IG"/>
    <property type="match status" value="1"/>
</dbReference>
<keyword evidence="3" id="KW-1015">Disulfide bond</keyword>
<keyword evidence="8" id="KW-1185">Reference proteome</keyword>
<keyword evidence="6" id="KW-0732">Signal</keyword>
<feature type="signal peptide" evidence="6">
    <location>
        <begin position="1"/>
        <end position="22"/>
    </location>
</feature>
<dbReference type="GO" id="GO:0098609">
    <property type="term" value="P:cell-cell adhesion"/>
    <property type="evidence" value="ECO:0007669"/>
    <property type="project" value="TreeGrafter"/>
</dbReference>
<keyword evidence="4" id="KW-0325">Glycoprotein</keyword>
<evidence type="ECO:0000256" key="2">
    <source>
        <dbReference type="ARBA" id="ARBA00023136"/>
    </source>
</evidence>
<reference evidence="9" key="2">
    <citation type="submission" date="2023-11" db="UniProtKB">
        <authorList>
            <consortium name="WormBaseParasite"/>
        </authorList>
    </citation>
    <scope>IDENTIFICATION</scope>
</reference>
<evidence type="ECO:0000313" key="8">
    <source>
        <dbReference type="Proteomes" id="UP000050795"/>
    </source>
</evidence>
<dbReference type="Proteomes" id="UP000050795">
    <property type="component" value="Unassembled WGS sequence"/>
</dbReference>
<evidence type="ECO:0000256" key="6">
    <source>
        <dbReference type="SAM" id="SignalP"/>
    </source>
</evidence>
<dbReference type="GO" id="GO:0005886">
    <property type="term" value="C:plasma membrane"/>
    <property type="evidence" value="ECO:0007669"/>
    <property type="project" value="TreeGrafter"/>
</dbReference>
<dbReference type="InterPro" id="IPR051275">
    <property type="entry name" value="Cell_adhesion_signaling"/>
</dbReference>
<evidence type="ECO:0000259" key="7">
    <source>
        <dbReference type="PROSITE" id="PS50835"/>
    </source>
</evidence>
<dbReference type="PANTHER" id="PTHR11640">
    <property type="entry name" value="NEPHRIN"/>
    <property type="match status" value="1"/>
</dbReference>
<evidence type="ECO:0000256" key="5">
    <source>
        <dbReference type="ARBA" id="ARBA00023319"/>
    </source>
</evidence>
<dbReference type="AlphaFoldDB" id="A0AA85JXT9"/>
<dbReference type="InterPro" id="IPR003599">
    <property type="entry name" value="Ig_sub"/>
</dbReference>
<name>A0AA85JXT9_TRIRE</name>
<dbReference type="PROSITE" id="PS50835">
    <property type="entry name" value="IG_LIKE"/>
    <property type="match status" value="1"/>
</dbReference>
<comment type="subcellular location">
    <subcellularLocation>
        <location evidence="1">Membrane</location>
        <topology evidence="1">Single-pass type I membrane protein</topology>
    </subcellularLocation>
</comment>
<sequence length="240" mass="27148">MRIMYYLHSLLLVIVSLINTKSNFVLRPTNQITRIGDTIQHSCSVINTPVFIEWYLNTNKIGSCLFQTNTTTRNFNDPKFKVIIGRYSAKMMAMCELIVSNIDFADTGEYKCKTIHPDSESESASAYVLVANPIRELQLYIDNETSLSVGQRTYVECKARAGKPTPQIRLNLGGIPIPEARVVQKVDVEGLITSTATANIKLTNTNHWQLLTCHVDMQSYRNVNQTFKVIHLIDYAPTEI</sequence>
<feature type="domain" description="Ig-like" evidence="7">
    <location>
        <begin position="22"/>
        <end position="129"/>
    </location>
</feature>
<dbReference type="InterPro" id="IPR007110">
    <property type="entry name" value="Ig-like_dom"/>
</dbReference>
<evidence type="ECO:0000256" key="1">
    <source>
        <dbReference type="ARBA" id="ARBA00004479"/>
    </source>
</evidence>
<dbReference type="SUPFAM" id="SSF48726">
    <property type="entry name" value="Immunoglobulin"/>
    <property type="match status" value="2"/>
</dbReference>
<proteinExistence type="predicted"/>
<dbReference type="GO" id="GO:0050839">
    <property type="term" value="F:cell adhesion molecule binding"/>
    <property type="evidence" value="ECO:0007669"/>
    <property type="project" value="TreeGrafter"/>
</dbReference>
<dbReference type="Gene3D" id="2.60.40.10">
    <property type="entry name" value="Immunoglobulins"/>
    <property type="match status" value="2"/>
</dbReference>